<keyword evidence="1" id="KW-1133">Transmembrane helix</keyword>
<protein>
    <submittedName>
        <fullName evidence="2">Uncharacterized protein</fullName>
    </submittedName>
</protein>
<evidence type="ECO:0000256" key="1">
    <source>
        <dbReference type="SAM" id="Phobius"/>
    </source>
</evidence>
<dbReference type="EMBL" id="CAJNOR010000107">
    <property type="protein sequence ID" value="CAF0799767.1"/>
    <property type="molecule type" value="Genomic_DNA"/>
</dbReference>
<feature type="transmembrane region" description="Helical" evidence="1">
    <location>
        <begin position="34"/>
        <end position="52"/>
    </location>
</feature>
<feature type="transmembrane region" description="Helical" evidence="1">
    <location>
        <begin position="367"/>
        <end position="389"/>
    </location>
</feature>
<dbReference type="Proteomes" id="UP000663828">
    <property type="component" value="Unassembled WGS sequence"/>
</dbReference>
<dbReference type="AlphaFoldDB" id="A0A813SRV2"/>
<feature type="transmembrane region" description="Helical" evidence="1">
    <location>
        <begin position="840"/>
        <end position="857"/>
    </location>
</feature>
<dbReference type="EMBL" id="CAJNOJ010000208">
    <property type="protein sequence ID" value="CAF1291025.1"/>
    <property type="molecule type" value="Genomic_DNA"/>
</dbReference>
<evidence type="ECO:0000313" key="4">
    <source>
        <dbReference type="Proteomes" id="UP000663828"/>
    </source>
</evidence>
<gene>
    <name evidence="3" type="ORF">EDS130_LOCUS30086</name>
    <name evidence="2" type="ORF">XAT740_LOCUS2916</name>
</gene>
<sequence length="1186" mass="135454">MSSFKAHLLTFNLFKSSGIDNEHQRRANVIATHVYWLTLALILINVGLYTWTSVQTNVVTLKQPTKEEFEILPIDTQCPYSRISLTYGEYSSLQATFHQVCSSDFVSDRWIKALDYGLRVSSVYPNDFRGIGNAQFDGLAALCRLAQANVQQNLDTFARNTLISPYVLSENIFRSNVQAVIAQFQSTLPNQFQTQLQLLLDMTFNNQLDSGLATNFVMTYDADQTEPLLFSSQRYKPISGPVCNCYETMTCTSLSFIYAIIDYQVPIMTVPGIMTGCLPLQSLLASSLECFFNQTCVDRLISFFPTNENFTAMNNINQSIYGRNATVQSMVNGLMIEKWITSISYEKYYAQCAPISCTYTKVERPTLGFILTRLIGLLSGLILVLRVLVPKIIHYIEVPENDGSLQAQQKALKERWLELFLFMKTTLITLNIFNDDTNNDGRQTRYQLYASRLYILLVVLSLLTFINYRLLRTSVYRETFYNPTESDYLKLAQSYPASVSCPCTSISIPYSKFLYTAPHYHQICSSDLISSDWLSYISVLDENTLYYSLDYRLHVSSYFRSLRTFCEQAKETIDNALEIFLQTQFVGSQVLSRELFESQMNSSIENWQSETINQFQRTIQLLRATTQGNQLMNDALNVDFHTNRTTRQTTMKSRSYSSCSCSLSSSCYVNLAVYNNFVVRFYVPTLVLGCFIIDSLLQSSFECFYNRSCMLQIDQYLALPLGDAFNFSPLNSTWNLPNETAGSIIQNLMVDSWSSNISFTSYYGECAAKLCTYEEERRENLIFLITAIISIFGGLSLGFKILLLIVLRLINHCIHGISRAVSIDFLTCRNKNQTKKQLEFVLVATILYALYINAAFVPESEIVQIEKPSLNVYQDLIHHYPDTLQCSCSKISIQYETFVAIKPRFHQICSSVFVSQDFINYQYNQASQNPQLTPFDFQFSSTLQFRLLSLLCQMAQETVTDTLLQLANTEFINTQLLSSNVFNLRIQTVIQDFRTTFPQLFLSTLALIRETTGANRLMTALGTSWKVSIPYLITTQQSATLESLVYEECSCASSPKCVQPSNGMFAGCYPLEALFQSTLSCFYDQECIDKLVHYRALNVSSMDKSRFQINTTIESFVNQLMVEDYSANISYENYFHQCSPLLCTYSYTRIINVFDGLTYLISVYGGLVILCRVIVNILMKVIWFRD</sequence>
<reference evidence="2" key="1">
    <citation type="submission" date="2021-02" db="EMBL/GenBank/DDBJ databases">
        <authorList>
            <person name="Nowell W R."/>
        </authorList>
    </citation>
    <scope>NUCLEOTIDE SEQUENCE</scope>
</reference>
<accession>A0A813SRV2</accession>
<feature type="transmembrane region" description="Helical" evidence="1">
    <location>
        <begin position="1157"/>
        <end position="1179"/>
    </location>
</feature>
<keyword evidence="4" id="KW-1185">Reference proteome</keyword>
<keyword evidence="1" id="KW-0472">Membrane</keyword>
<proteinExistence type="predicted"/>
<dbReference type="OrthoDB" id="10371504at2759"/>
<name>A0A813SRV2_ADIRI</name>
<comment type="caution">
    <text evidence="2">The sequence shown here is derived from an EMBL/GenBank/DDBJ whole genome shotgun (WGS) entry which is preliminary data.</text>
</comment>
<keyword evidence="1" id="KW-0812">Transmembrane</keyword>
<feature type="transmembrane region" description="Helical" evidence="1">
    <location>
        <begin position="453"/>
        <end position="471"/>
    </location>
</feature>
<feature type="transmembrane region" description="Helical" evidence="1">
    <location>
        <begin position="781"/>
        <end position="803"/>
    </location>
</feature>
<evidence type="ECO:0000313" key="3">
    <source>
        <dbReference type="EMBL" id="CAF1291025.1"/>
    </source>
</evidence>
<evidence type="ECO:0000313" key="2">
    <source>
        <dbReference type="EMBL" id="CAF0799767.1"/>
    </source>
</evidence>
<dbReference type="Proteomes" id="UP000663852">
    <property type="component" value="Unassembled WGS sequence"/>
</dbReference>
<organism evidence="2 4">
    <name type="scientific">Adineta ricciae</name>
    <name type="common">Rotifer</name>
    <dbReference type="NCBI Taxonomy" id="249248"/>
    <lineage>
        <taxon>Eukaryota</taxon>
        <taxon>Metazoa</taxon>
        <taxon>Spiralia</taxon>
        <taxon>Gnathifera</taxon>
        <taxon>Rotifera</taxon>
        <taxon>Eurotatoria</taxon>
        <taxon>Bdelloidea</taxon>
        <taxon>Adinetida</taxon>
        <taxon>Adinetidae</taxon>
        <taxon>Adineta</taxon>
    </lineage>
</organism>